<sequence length="60" mass="6831">MSLLRAWLVLLTLWLACLGLLIWLRSLSRRQAIAWLQWLRWAGIGAVLAGVLAAAMIHFF</sequence>
<accession>A0ABT7LC25</accession>
<dbReference type="RefSeq" id="WP_285980550.1">
    <property type="nucleotide sequence ID" value="NZ_JASVDS010000001.1"/>
</dbReference>
<comment type="caution">
    <text evidence="2">The sequence shown here is derived from an EMBL/GenBank/DDBJ whole genome shotgun (WGS) entry which is preliminary data.</text>
</comment>
<proteinExistence type="predicted"/>
<evidence type="ECO:0000313" key="2">
    <source>
        <dbReference type="EMBL" id="MDL5030413.1"/>
    </source>
</evidence>
<dbReference type="PROSITE" id="PS51257">
    <property type="entry name" value="PROKAR_LIPOPROTEIN"/>
    <property type="match status" value="1"/>
</dbReference>
<keyword evidence="1" id="KW-1133">Transmembrane helix</keyword>
<gene>
    <name evidence="2" type="ORF">QRD43_00730</name>
</gene>
<feature type="transmembrane region" description="Helical" evidence="1">
    <location>
        <begin position="6"/>
        <end position="26"/>
    </location>
</feature>
<protein>
    <recommendedName>
        <fullName evidence="4">DUF2474 domain-containing protein</fullName>
    </recommendedName>
</protein>
<keyword evidence="1" id="KW-0472">Membrane</keyword>
<reference evidence="2 3" key="1">
    <citation type="submission" date="2023-06" db="EMBL/GenBank/DDBJ databases">
        <title>Pelomonas sp. APW6 16S ribosomal RNA gene genome sequencing and assembly.</title>
        <authorList>
            <person name="Woo H."/>
        </authorList>
    </citation>
    <scope>NUCLEOTIDE SEQUENCE [LARGE SCALE GENOMIC DNA]</scope>
    <source>
        <strain evidence="2 3">APW6</strain>
    </source>
</reference>
<evidence type="ECO:0000256" key="1">
    <source>
        <dbReference type="SAM" id="Phobius"/>
    </source>
</evidence>
<feature type="transmembrane region" description="Helical" evidence="1">
    <location>
        <begin position="38"/>
        <end position="59"/>
    </location>
</feature>
<dbReference type="Proteomes" id="UP001238603">
    <property type="component" value="Unassembled WGS sequence"/>
</dbReference>
<keyword evidence="3" id="KW-1185">Reference proteome</keyword>
<name>A0ABT7LC25_9BURK</name>
<evidence type="ECO:0008006" key="4">
    <source>
        <dbReference type="Google" id="ProtNLM"/>
    </source>
</evidence>
<dbReference type="EMBL" id="JASVDS010000001">
    <property type="protein sequence ID" value="MDL5030413.1"/>
    <property type="molecule type" value="Genomic_DNA"/>
</dbReference>
<organism evidence="2 3">
    <name type="scientific">Roseateles subflavus</name>
    <dbReference type="NCBI Taxonomy" id="3053353"/>
    <lineage>
        <taxon>Bacteria</taxon>
        <taxon>Pseudomonadati</taxon>
        <taxon>Pseudomonadota</taxon>
        <taxon>Betaproteobacteria</taxon>
        <taxon>Burkholderiales</taxon>
        <taxon>Sphaerotilaceae</taxon>
        <taxon>Roseateles</taxon>
    </lineage>
</organism>
<evidence type="ECO:0000313" key="3">
    <source>
        <dbReference type="Proteomes" id="UP001238603"/>
    </source>
</evidence>
<keyword evidence="1" id="KW-0812">Transmembrane</keyword>